<proteinExistence type="predicted"/>
<organism evidence="1 2">
    <name type="scientific">Pristionchus mayeri</name>
    <dbReference type="NCBI Taxonomy" id="1317129"/>
    <lineage>
        <taxon>Eukaryota</taxon>
        <taxon>Metazoa</taxon>
        <taxon>Ecdysozoa</taxon>
        <taxon>Nematoda</taxon>
        <taxon>Chromadorea</taxon>
        <taxon>Rhabditida</taxon>
        <taxon>Rhabditina</taxon>
        <taxon>Diplogasteromorpha</taxon>
        <taxon>Diplogasteroidea</taxon>
        <taxon>Neodiplogasteridae</taxon>
        <taxon>Pristionchus</taxon>
    </lineage>
</organism>
<feature type="non-terminal residue" evidence="1">
    <location>
        <position position="1"/>
    </location>
</feature>
<gene>
    <name evidence="1" type="ORF">PMAYCL1PPCAC_08553</name>
</gene>
<keyword evidence="2" id="KW-1185">Reference proteome</keyword>
<accession>A0AAN5C5M3</accession>
<evidence type="ECO:0000313" key="1">
    <source>
        <dbReference type="EMBL" id="GMR38358.1"/>
    </source>
</evidence>
<sequence length="94" mass="11026">FQTLPSFPIGAHMDITAVMRASGAMNQSTPSLWFRDKNHSYEWFMSIQQTFHEGTEELKKSKFQTKCSSDVRPHGDLQHFRIRRIDKQKLSVRI</sequence>
<dbReference type="EMBL" id="BTRK01000002">
    <property type="protein sequence ID" value="GMR38358.1"/>
    <property type="molecule type" value="Genomic_DNA"/>
</dbReference>
<dbReference type="Proteomes" id="UP001328107">
    <property type="component" value="Unassembled WGS sequence"/>
</dbReference>
<evidence type="ECO:0000313" key="2">
    <source>
        <dbReference type="Proteomes" id="UP001328107"/>
    </source>
</evidence>
<protein>
    <submittedName>
        <fullName evidence="1">Uncharacterized protein</fullName>
    </submittedName>
</protein>
<comment type="caution">
    <text evidence="1">The sequence shown here is derived from an EMBL/GenBank/DDBJ whole genome shotgun (WGS) entry which is preliminary data.</text>
</comment>
<name>A0AAN5C5M3_9BILA</name>
<reference evidence="2" key="1">
    <citation type="submission" date="2022-10" db="EMBL/GenBank/DDBJ databases">
        <title>Genome assembly of Pristionchus species.</title>
        <authorList>
            <person name="Yoshida K."/>
            <person name="Sommer R.J."/>
        </authorList>
    </citation>
    <scope>NUCLEOTIDE SEQUENCE [LARGE SCALE GENOMIC DNA]</scope>
    <source>
        <strain evidence="2">RS5460</strain>
    </source>
</reference>
<dbReference type="AlphaFoldDB" id="A0AAN5C5M3"/>
<feature type="non-terminal residue" evidence="1">
    <location>
        <position position="94"/>
    </location>
</feature>